<dbReference type="EMBL" id="JABTTQ020000011">
    <property type="protein sequence ID" value="KAK6146372.1"/>
    <property type="molecule type" value="Genomic_DNA"/>
</dbReference>
<keyword evidence="2" id="KW-1185">Reference proteome</keyword>
<dbReference type="Proteomes" id="UP001318860">
    <property type="component" value="Unassembled WGS sequence"/>
</dbReference>
<dbReference type="PANTHER" id="PTHR33064:SF37">
    <property type="entry name" value="RIBONUCLEASE H"/>
    <property type="match status" value="1"/>
</dbReference>
<evidence type="ECO:0000313" key="1">
    <source>
        <dbReference type="EMBL" id="KAK6146372.1"/>
    </source>
</evidence>
<name>A0ABR0WFN8_REHGL</name>
<dbReference type="PANTHER" id="PTHR33064">
    <property type="entry name" value="POL PROTEIN"/>
    <property type="match status" value="1"/>
</dbReference>
<dbReference type="InterPro" id="IPR051320">
    <property type="entry name" value="Viral_Replic_Matur_Polypro"/>
</dbReference>
<comment type="caution">
    <text evidence="1">The sequence shown here is derived from an EMBL/GenBank/DDBJ whole genome shotgun (WGS) entry which is preliminary data.</text>
</comment>
<accession>A0ABR0WFN8</accession>
<sequence length="115" mass="13288">MNQEDREDMQKILKEPLHLKLISPGVSPYSSPGFLVRNHGKIQGFPDTLKDKKQLQSFLGGFNFAKIFISILAHYRKVFSPLLKKDATFKWEDEHQEGIKQLKEVCKKLPKLPIP</sequence>
<dbReference type="InterPro" id="IPR043128">
    <property type="entry name" value="Rev_trsase/Diguanyl_cyclase"/>
</dbReference>
<dbReference type="InterPro" id="IPR043502">
    <property type="entry name" value="DNA/RNA_pol_sf"/>
</dbReference>
<gene>
    <name evidence="1" type="ORF">DH2020_020241</name>
</gene>
<reference evidence="1 2" key="1">
    <citation type="journal article" date="2021" name="Comput. Struct. Biotechnol. J.">
        <title>De novo genome assembly of the potent medicinal plant Rehmannia glutinosa using nanopore technology.</title>
        <authorList>
            <person name="Ma L."/>
            <person name="Dong C."/>
            <person name="Song C."/>
            <person name="Wang X."/>
            <person name="Zheng X."/>
            <person name="Niu Y."/>
            <person name="Chen S."/>
            <person name="Feng W."/>
        </authorList>
    </citation>
    <scope>NUCLEOTIDE SEQUENCE [LARGE SCALE GENOMIC DNA]</scope>
    <source>
        <strain evidence="1">DH-2019</strain>
    </source>
</reference>
<dbReference type="Gene3D" id="3.30.70.270">
    <property type="match status" value="1"/>
</dbReference>
<evidence type="ECO:0000313" key="2">
    <source>
        <dbReference type="Proteomes" id="UP001318860"/>
    </source>
</evidence>
<protein>
    <recommendedName>
        <fullName evidence="3">Reverse transcriptase/retrotransposon-derived protein RNase H-like domain-containing protein</fullName>
    </recommendedName>
</protein>
<organism evidence="1 2">
    <name type="scientific">Rehmannia glutinosa</name>
    <name type="common">Chinese foxglove</name>
    <dbReference type="NCBI Taxonomy" id="99300"/>
    <lineage>
        <taxon>Eukaryota</taxon>
        <taxon>Viridiplantae</taxon>
        <taxon>Streptophyta</taxon>
        <taxon>Embryophyta</taxon>
        <taxon>Tracheophyta</taxon>
        <taxon>Spermatophyta</taxon>
        <taxon>Magnoliopsida</taxon>
        <taxon>eudicotyledons</taxon>
        <taxon>Gunneridae</taxon>
        <taxon>Pentapetalae</taxon>
        <taxon>asterids</taxon>
        <taxon>lamiids</taxon>
        <taxon>Lamiales</taxon>
        <taxon>Orobanchaceae</taxon>
        <taxon>Rehmannieae</taxon>
        <taxon>Rehmannia</taxon>
    </lineage>
</organism>
<proteinExistence type="predicted"/>
<evidence type="ECO:0008006" key="3">
    <source>
        <dbReference type="Google" id="ProtNLM"/>
    </source>
</evidence>
<dbReference type="SUPFAM" id="SSF56672">
    <property type="entry name" value="DNA/RNA polymerases"/>
    <property type="match status" value="1"/>
</dbReference>